<dbReference type="PANTHER" id="PTHR42923">
    <property type="entry name" value="PROTOPORPHYRINOGEN OXIDASE"/>
    <property type="match status" value="1"/>
</dbReference>
<evidence type="ECO:0000259" key="7">
    <source>
        <dbReference type="Pfam" id="PF01593"/>
    </source>
</evidence>
<dbReference type="GO" id="GO:0006783">
    <property type="term" value="P:heme biosynthetic process"/>
    <property type="evidence" value="ECO:0007669"/>
    <property type="project" value="UniProtKB-KW"/>
</dbReference>
<keyword evidence="4" id="KW-0560">Oxidoreductase</keyword>
<sequence>MSRRSVVIVGGGIAGLAAAWEASGGSTPAPDVFVEVIESLPSTGGALRTTEFGGQVIDLGADGFLATRGEATDFIREVGLGDQLRPIGASGAWIYLRGYLEKIPTGLVLGVPTRWAQLRTMQHLSRRAKMGALRDLLVPRRLRYTDALTIGEILRSKFGDALVDELIEPMIGGIQAGRVDELSAKEVFPALDAAARKGGSLMKAIRPEPPTTPATPTPIFFSLQDGVGSLPLHVRKILQQRGVIFRTSDPVTAIRLITGQSHALSVETATSVTPADAVVVATPPQVAGTLLGDLAADVRRLEFVRSASSTMVTFAVPRATCPLPESGTGVLIPLQTNFGAGTDSMVTTAVTFLDRKWAHLHDPQLALVRVHTGRIDDVRAMAMSDDELVSRVHGELAQIFGTWPDAHETRVQRWPHALPQYFPLHQTMVSAARAALAPHGIFLGGMAYDGVGVPASIGSGRRAGREALTHAQR</sequence>
<protein>
    <submittedName>
        <fullName evidence="8">Unannotated protein</fullName>
    </submittedName>
</protein>
<comment type="pathway">
    <text evidence="6">Porphyrin-containing compound metabolism.</text>
</comment>
<keyword evidence="2" id="KW-0285">Flavoprotein</keyword>
<evidence type="ECO:0000256" key="4">
    <source>
        <dbReference type="ARBA" id="ARBA00023002"/>
    </source>
</evidence>
<organism evidence="8">
    <name type="scientific">freshwater metagenome</name>
    <dbReference type="NCBI Taxonomy" id="449393"/>
    <lineage>
        <taxon>unclassified sequences</taxon>
        <taxon>metagenomes</taxon>
        <taxon>ecological metagenomes</taxon>
    </lineage>
</organism>
<evidence type="ECO:0000256" key="1">
    <source>
        <dbReference type="ARBA" id="ARBA00001974"/>
    </source>
</evidence>
<evidence type="ECO:0000256" key="3">
    <source>
        <dbReference type="ARBA" id="ARBA00022827"/>
    </source>
</evidence>
<dbReference type="PANTHER" id="PTHR42923:SF3">
    <property type="entry name" value="PROTOPORPHYRINOGEN OXIDASE"/>
    <property type="match status" value="1"/>
</dbReference>
<dbReference type="GO" id="GO:0004729">
    <property type="term" value="F:oxygen-dependent protoporphyrinogen oxidase activity"/>
    <property type="evidence" value="ECO:0007669"/>
    <property type="project" value="InterPro"/>
</dbReference>
<dbReference type="InterPro" id="IPR036188">
    <property type="entry name" value="FAD/NAD-bd_sf"/>
</dbReference>
<dbReference type="Gene3D" id="3.50.50.60">
    <property type="entry name" value="FAD/NAD(P)-binding domain"/>
    <property type="match status" value="1"/>
</dbReference>
<dbReference type="SUPFAM" id="SSF54373">
    <property type="entry name" value="FAD-linked reductases, C-terminal domain"/>
    <property type="match status" value="1"/>
</dbReference>
<dbReference type="Gene3D" id="3.90.660.20">
    <property type="entry name" value="Protoporphyrinogen oxidase, mitochondrial, domain 2"/>
    <property type="match status" value="1"/>
</dbReference>
<dbReference type="AlphaFoldDB" id="A0A6J6VU91"/>
<comment type="cofactor">
    <cofactor evidence="1">
        <name>FAD</name>
        <dbReference type="ChEBI" id="CHEBI:57692"/>
    </cofactor>
</comment>
<dbReference type="InterPro" id="IPR002937">
    <property type="entry name" value="Amino_oxidase"/>
</dbReference>
<proteinExistence type="predicted"/>
<keyword evidence="5" id="KW-0350">Heme biosynthesis</keyword>
<dbReference type="EMBL" id="CAFAAB010000007">
    <property type="protein sequence ID" value="CAB4774986.1"/>
    <property type="molecule type" value="Genomic_DNA"/>
</dbReference>
<evidence type="ECO:0000256" key="2">
    <source>
        <dbReference type="ARBA" id="ARBA00022630"/>
    </source>
</evidence>
<gene>
    <name evidence="8" type="ORF">UFOPK2958_00135</name>
</gene>
<dbReference type="InterPro" id="IPR004572">
    <property type="entry name" value="Protoporphyrinogen_oxidase"/>
</dbReference>
<evidence type="ECO:0000256" key="6">
    <source>
        <dbReference type="ARBA" id="ARBA00023444"/>
    </source>
</evidence>
<dbReference type="Gene3D" id="1.10.3110.10">
    <property type="entry name" value="protoporphyrinogen ix oxidase, domain 3"/>
    <property type="match status" value="1"/>
</dbReference>
<feature type="domain" description="Amine oxidase" evidence="7">
    <location>
        <begin position="13"/>
        <end position="466"/>
    </location>
</feature>
<name>A0A6J6VU91_9ZZZZ</name>
<keyword evidence="3" id="KW-0274">FAD</keyword>
<reference evidence="8" key="1">
    <citation type="submission" date="2020-05" db="EMBL/GenBank/DDBJ databases">
        <authorList>
            <person name="Chiriac C."/>
            <person name="Salcher M."/>
            <person name="Ghai R."/>
            <person name="Kavagutti S V."/>
        </authorList>
    </citation>
    <scope>NUCLEOTIDE SEQUENCE</scope>
</reference>
<dbReference type="Pfam" id="PF01593">
    <property type="entry name" value="Amino_oxidase"/>
    <property type="match status" value="1"/>
</dbReference>
<dbReference type="InterPro" id="IPR050464">
    <property type="entry name" value="Zeta_carotene_desat/Oxidored"/>
</dbReference>
<evidence type="ECO:0000313" key="8">
    <source>
        <dbReference type="EMBL" id="CAB4774986.1"/>
    </source>
</evidence>
<evidence type="ECO:0000256" key="5">
    <source>
        <dbReference type="ARBA" id="ARBA00023133"/>
    </source>
</evidence>
<dbReference type="SUPFAM" id="SSF51905">
    <property type="entry name" value="FAD/NAD(P)-binding domain"/>
    <property type="match status" value="1"/>
</dbReference>
<accession>A0A6J6VU91</accession>
<dbReference type="NCBIfam" id="TIGR00562">
    <property type="entry name" value="proto_IX_ox"/>
    <property type="match status" value="1"/>
</dbReference>